<reference evidence="1 2" key="1">
    <citation type="journal article" date="2020" name="Cell">
        <title>Large-Scale Comparative Analyses of Tick Genomes Elucidate Their Genetic Diversity and Vector Capacities.</title>
        <authorList>
            <consortium name="Tick Genome and Microbiome Consortium (TIGMIC)"/>
            <person name="Jia N."/>
            <person name="Wang J."/>
            <person name="Shi W."/>
            <person name="Du L."/>
            <person name="Sun Y."/>
            <person name="Zhan W."/>
            <person name="Jiang J.F."/>
            <person name="Wang Q."/>
            <person name="Zhang B."/>
            <person name="Ji P."/>
            <person name="Bell-Sakyi L."/>
            <person name="Cui X.M."/>
            <person name="Yuan T.T."/>
            <person name="Jiang B.G."/>
            <person name="Yang W.F."/>
            <person name="Lam T.T."/>
            <person name="Chang Q.C."/>
            <person name="Ding S.J."/>
            <person name="Wang X.J."/>
            <person name="Zhu J.G."/>
            <person name="Ruan X.D."/>
            <person name="Zhao L."/>
            <person name="Wei J.T."/>
            <person name="Ye R.Z."/>
            <person name="Que T.C."/>
            <person name="Du C.H."/>
            <person name="Zhou Y.H."/>
            <person name="Cheng J.X."/>
            <person name="Dai P.F."/>
            <person name="Guo W.B."/>
            <person name="Han X.H."/>
            <person name="Huang E.J."/>
            <person name="Li L.F."/>
            <person name="Wei W."/>
            <person name="Gao Y.C."/>
            <person name="Liu J.Z."/>
            <person name="Shao H.Z."/>
            <person name="Wang X."/>
            <person name="Wang C.C."/>
            <person name="Yang T.C."/>
            <person name="Huo Q.B."/>
            <person name="Li W."/>
            <person name="Chen H.Y."/>
            <person name="Chen S.E."/>
            <person name="Zhou L.G."/>
            <person name="Ni X.B."/>
            <person name="Tian J.H."/>
            <person name="Sheng Y."/>
            <person name="Liu T."/>
            <person name="Pan Y.S."/>
            <person name="Xia L.Y."/>
            <person name="Li J."/>
            <person name="Zhao F."/>
            <person name="Cao W.C."/>
        </authorList>
    </citation>
    <scope>NUCLEOTIDE SEQUENCE [LARGE SCALE GENOMIC DNA]</scope>
    <source>
        <strain evidence="1">Iper-2018</strain>
    </source>
</reference>
<accession>A0AC60PE88</accession>
<gene>
    <name evidence="1" type="ORF">HPB47_005023</name>
</gene>
<protein>
    <submittedName>
        <fullName evidence="1">Uncharacterized protein</fullName>
    </submittedName>
</protein>
<evidence type="ECO:0000313" key="1">
    <source>
        <dbReference type="EMBL" id="KAG0418232.1"/>
    </source>
</evidence>
<sequence>MIKGRNLWLDAQQEGLSLVTDHAYPTRLGNSVCADTTPDLTFTKNSKNEAEWLNTQENLGSDHYIVATKLEAGPQKPKKGTQLKIIEWDEFRELRAAERDSCEGKTETHEIEDIESWVEQLHTSVQKATKTIPEEAELTQSDAKLLHMWEAKQGLQKRLGKQKLNRALRRRLAILKGTMKAI</sequence>
<keyword evidence="2" id="KW-1185">Reference proteome</keyword>
<proteinExistence type="predicted"/>
<evidence type="ECO:0000313" key="2">
    <source>
        <dbReference type="Proteomes" id="UP000805193"/>
    </source>
</evidence>
<comment type="caution">
    <text evidence="1">The sequence shown here is derived from an EMBL/GenBank/DDBJ whole genome shotgun (WGS) entry which is preliminary data.</text>
</comment>
<name>A0AC60PE88_IXOPE</name>
<dbReference type="Proteomes" id="UP000805193">
    <property type="component" value="Unassembled WGS sequence"/>
</dbReference>
<organism evidence="1 2">
    <name type="scientific">Ixodes persulcatus</name>
    <name type="common">Taiga tick</name>
    <dbReference type="NCBI Taxonomy" id="34615"/>
    <lineage>
        <taxon>Eukaryota</taxon>
        <taxon>Metazoa</taxon>
        <taxon>Ecdysozoa</taxon>
        <taxon>Arthropoda</taxon>
        <taxon>Chelicerata</taxon>
        <taxon>Arachnida</taxon>
        <taxon>Acari</taxon>
        <taxon>Parasitiformes</taxon>
        <taxon>Ixodida</taxon>
        <taxon>Ixodoidea</taxon>
        <taxon>Ixodidae</taxon>
        <taxon>Ixodinae</taxon>
        <taxon>Ixodes</taxon>
    </lineage>
</organism>
<dbReference type="EMBL" id="JABSTQ010010753">
    <property type="protein sequence ID" value="KAG0418232.1"/>
    <property type="molecule type" value="Genomic_DNA"/>
</dbReference>